<dbReference type="GO" id="GO:0051321">
    <property type="term" value="P:meiotic cell cycle"/>
    <property type="evidence" value="ECO:0007669"/>
    <property type="project" value="TreeGrafter"/>
</dbReference>
<evidence type="ECO:0000256" key="3">
    <source>
        <dbReference type="ARBA" id="ARBA00022701"/>
    </source>
</evidence>
<name>A0AAD5VJT1_9AGAR</name>
<evidence type="ECO:0000256" key="1">
    <source>
        <dbReference type="ARBA" id="ARBA00010337"/>
    </source>
</evidence>
<evidence type="ECO:0000256" key="5">
    <source>
        <dbReference type="RuleBase" id="RU363050"/>
    </source>
</evidence>
<organism evidence="8 9">
    <name type="scientific">Leucocoprinus birnbaumii</name>
    <dbReference type="NCBI Taxonomy" id="56174"/>
    <lineage>
        <taxon>Eukaryota</taxon>
        <taxon>Fungi</taxon>
        <taxon>Dikarya</taxon>
        <taxon>Basidiomycota</taxon>
        <taxon>Agaricomycotina</taxon>
        <taxon>Agaricomycetes</taxon>
        <taxon>Agaricomycetidae</taxon>
        <taxon>Agaricales</taxon>
        <taxon>Agaricineae</taxon>
        <taxon>Agaricaceae</taxon>
        <taxon>Leucocoprinus</taxon>
    </lineage>
</organism>
<dbReference type="GO" id="GO:0007020">
    <property type="term" value="P:microtubule nucleation"/>
    <property type="evidence" value="ECO:0007669"/>
    <property type="project" value="InterPro"/>
</dbReference>
<evidence type="ECO:0000259" key="7">
    <source>
        <dbReference type="Pfam" id="PF04130"/>
    </source>
</evidence>
<keyword evidence="9" id="KW-1185">Reference proteome</keyword>
<dbReference type="Pfam" id="PF04130">
    <property type="entry name" value="GCP_C_terminal"/>
    <property type="match status" value="1"/>
</dbReference>
<dbReference type="GO" id="GO:0031122">
    <property type="term" value="P:cytoplasmic microtubule organization"/>
    <property type="evidence" value="ECO:0007669"/>
    <property type="project" value="TreeGrafter"/>
</dbReference>
<keyword evidence="2 5" id="KW-0963">Cytoplasm</keyword>
<feature type="region of interest" description="Disordered" evidence="6">
    <location>
        <begin position="1"/>
        <end position="59"/>
    </location>
</feature>
<dbReference type="InterPro" id="IPR040457">
    <property type="entry name" value="GCP_C"/>
</dbReference>
<dbReference type="GO" id="GO:0005874">
    <property type="term" value="C:microtubule"/>
    <property type="evidence" value="ECO:0007669"/>
    <property type="project" value="UniProtKB-KW"/>
</dbReference>
<keyword evidence="3 5" id="KW-0493">Microtubule</keyword>
<dbReference type="GO" id="GO:0051225">
    <property type="term" value="P:spindle assembly"/>
    <property type="evidence" value="ECO:0007669"/>
    <property type="project" value="TreeGrafter"/>
</dbReference>
<evidence type="ECO:0000313" key="9">
    <source>
        <dbReference type="Proteomes" id="UP001213000"/>
    </source>
</evidence>
<dbReference type="PANTHER" id="PTHR19302:SF70">
    <property type="entry name" value="GAMMA-TUBULIN COMPLEX COMPONENT 6"/>
    <property type="match status" value="1"/>
</dbReference>
<dbReference type="Gene3D" id="1.20.120.1900">
    <property type="entry name" value="Gamma-tubulin complex, C-terminal domain"/>
    <property type="match status" value="1"/>
</dbReference>
<sequence>MILDNHDMHQQTTQIGSENPPPYEATPEQQQQYHYDGKSSAAPVSNGPDNKQSTPFSTPNAPVMIAGPSYIPQQQAGMTPTVFHYVNPQTGEHVTSLLPPDHPEMLCLQEGGHITETKFGLLGLLAAVFWFPLGIGLCLLDRRVKCSRCGVVLSETLMAQQPLQSPLWFRLNHDDLAKDMDELTFRELPPLFPLFSVPSLQDKPQNPIVERLKLSEKNSEAAKELTVRVSLPPELHIITEDLARLQLGDEKHQSDESIWEKLDVHGNNRKNRLLSWDALQPNNQTQTSTPFLSERDNLVYASARHYVQPLVKDSRTHIVYTNQTDLFSSLKMTVLGNSSIYHSWDADLQRFVQTGVKEGGRGFLLLDGKDEVISDSVTARFLTIGNLLRRLDILLANLRNRSAADGSTVHAFAHALSNTLDWLRKCLAKCPPLSTELPQGNLPISQIWLQYEVYQDILSSLAELCGREEAKIPDQFHAFNYSPINLLSRIHTHLDIHLTRQSPREIIAVLAYILSTASHEYLRQMAQSVGYGPQPPQKQDRIINLALDEYTVDEDAVEGEEDIFEVLEKTDDDYPSFFPPELLAILPAARKSLILLRKAKPDHPILSQPTRQTELRWIWRMEDIEAAYLGTQRVYHAQYTQTDEADASLEGCAQKYRPGLEGLMIFDMEPGSSVLNAMLGSGVTSGSVQDFIDSFPSRLPPITPTLSHLTSVVFSDLVQHSSKLSSTLLELFLDHPGELNFRSHLVLLRDFLLITSSSFKLKLSFALFSDKEDYEIDNKNRTLSLQTLRQRKQITESTQPWAVGLSSALLEREIWPPVGADLSFFLRTVIVDSLEYLQGGNDLPKQVVTDASWRLGFAIRDLPTGTGRDKWLNPLCVELIRIEHALHAVQRILRSTTTPIFPTLVSTRKLTLHFRFVAQSFMNALSGYVFDTVIGGNFDPFLDELTLRRNEDGSQSQRRFSDVFELAKRHSNLLDDILSACLMRSGQRAAGDLLRQTTEIVLEFSIVIGELRRDRLKEYEAAPLVEDLYGKFRAKMATLIKVLRGLVEKSTSRSYAEHFFVGQTNLPGGLEALHHLLLRIDTSDWWASTSK</sequence>
<comment type="similarity">
    <text evidence="1 5">Belongs to the TUBGCP family.</text>
</comment>
<dbReference type="InterPro" id="IPR007259">
    <property type="entry name" value="GCP"/>
</dbReference>
<keyword evidence="4 5" id="KW-0206">Cytoskeleton</keyword>
<dbReference type="GO" id="GO:0000930">
    <property type="term" value="C:gamma-tubulin complex"/>
    <property type="evidence" value="ECO:0007669"/>
    <property type="project" value="TreeGrafter"/>
</dbReference>
<comment type="subcellular location">
    <subcellularLocation>
        <location evidence="5">Cytoplasm</location>
        <location evidence="5">Cytoskeleton</location>
        <location evidence="5">Microtubule organizing center</location>
    </subcellularLocation>
</comment>
<accession>A0AAD5VJT1</accession>
<reference evidence="8" key="1">
    <citation type="submission" date="2022-07" db="EMBL/GenBank/DDBJ databases">
        <title>Genome Sequence of Leucocoprinus birnbaumii.</title>
        <authorList>
            <person name="Buettner E."/>
        </authorList>
    </citation>
    <scope>NUCLEOTIDE SEQUENCE</scope>
    <source>
        <strain evidence="8">VT141</strain>
    </source>
</reference>
<evidence type="ECO:0000256" key="2">
    <source>
        <dbReference type="ARBA" id="ARBA00022490"/>
    </source>
</evidence>
<proteinExistence type="inferred from homology"/>
<dbReference type="GO" id="GO:0000278">
    <property type="term" value="P:mitotic cell cycle"/>
    <property type="evidence" value="ECO:0007669"/>
    <property type="project" value="TreeGrafter"/>
</dbReference>
<dbReference type="GO" id="GO:0000922">
    <property type="term" value="C:spindle pole"/>
    <property type="evidence" value="ECO:0007669"/>
    <property type="project" value="InterPro"/>
</dbReference>
<evidence type="ECO:0000256" key="4">
    <source>
        <dbReference type="ARBA" id="ARBA00023212"/>
    </source>
</evidence>
<dbReference type="InterPro" id="IPR042241">
    <property type="entry name" value="GCP_C_sf"/>
</dbReference>
<dbReference type="GO" id="GO:0051011">
    <property type="term" value="F:microtubule minus-end binding"/>
    <property type="evidence" value="ECO:0007669"/>
    <property type="project" value="TreeGrafter"/>
</dbReference>
<evidence type="ECO:0000256" key="6">
    <source>
        <dbReference type="SAM" id="MobiDB-lite"/>
    </source>
</evidence>
<gene>
    <name evidence="8" type="ORF">NP233_g10743</name>
</gene>
<evidence type="ECO:0000313" key="8">
    <source>
        <dbReference type="EMBL" id="KAJ3560581.1"/>
    </source>
</evidence>
<dbReference type="GO" id="GO:0043015">
    <property type="term" value="F:gamma-tubulin binding"/>
    <property type="evidence" value="ECO:0007669"/>
    <property type="project" value="InterPro"/>
</dbReference>
<feature type="compositionally biased region" description="Polar residues" evidence="6">
    <location>
        <begin position="47"/>
        <end position="59"/>
    </location>
</feature>
<comment type="caution">
    <text evidence="8">The sequence shown here is derived from an EMBL/GenBank/DDBJ whole genome shotgun (WGS) entry which is preliminary data.</text>
</comment>
<dbReference type="Proteomes" id="UP001213000">
    <property type="component" value="Unassembled WGS sequence"/>
</dbReference>
<dbReference type="AlphaFoldDB" id="A0AAD5VJT1"/>
<feature type="domain" description="Gamma tubulin complex component C-terminal" evidence="7">
    <location>
        <begin position="879"/>
        <end position="1086"/>
    </location>
</feature>
<dbReference type="GO" id="GO:0005816">
    <property type="term" value="C:spindle pole body"/>
    <property type="evidence" value="ECO:0007669"/>
    <property type="project" value="UniProtKB-ARBA"/>
</dbReference>
<dbReference type="PANTHER" id="PTHR19302">
    <property type="entry name" value="GAMMA TUBULIN COMPLEX PROTEIN"/>
    <property type="match status" value="1"/>
</dbReference>
<protein>
    <recommendedName>
        <fullName evidence="5">Spindle pole body component</fullName>
    </recommendedName>
</protein>
<dbReference type="EMBL" id="JANIEX010001145">
    <property type="protein sequence ID" value="KAJ3560581.1"/>
    <property type="molecule type" value="Genomic_DNA"/>
</dbReference>